<feature type="chain" id="PRO_5009243445" evidence="1">
    <location>
        <begin position="32"/>
        <end position="424"/>
    </location>
</feature>
<dbReference type="GO" id="GO:0030288">
    <property type="term" value="C:outer membrane-bounded periplasmic space"/>
    <property type="evidence" value="ECO:0007669"/>
    <property type="project" value="TreeGrafter"/>
</dbReference>
<evidence type="ECO:0000313" key="2">
    <source>
        <dbReference type="EMBL" id="SDH80858.1"/>
    </source>
</evidence>
<keyword evidence="3" id="KW-1185">Reference proteome</keyword>
<dbReference type="InterPro" id="IPR051922">
    <property type="entry name" value="Bact_Sporulation_Assoc"/>
</dbReference>
<accession>A0A1G8FFB7</accession>
<dbReference type="PANTHER" id="PTHR30032">
    <property type="entry name" value="N-ACETYLMURAMOYL-L-ALANINE AMIDASE-RELATED"/>
    <property type="match status" value="1"/>
</dbReference>
<dbReference type="Gene3D" id="3.40.50.12090">
    <property type="match status" value="2"/>
</dbReference>
<dbReference type="EMBL" id="LT629695">
    <property type="protein sequence ID" value="SDH80858.1"/>
    <property type="molecule type" value="Genomic_DNA"/>
</dbReference>
<dbReference type="AlphaFoldDB" id="A0A1G8FFB7"/>
<dbReference type="Proteomes" id="UP000198822">
    <property type="component" value="Chromosome I"/>
</dbReference>
<organism evidence="2 3">
    <name type="scientific">Agrococcus jejuensis</name>
    <dbReference type="NCBI Taxonomy" id="399736"/>
    <lineage>
        <taxon>Bacteria</taxon>
        <taxon>Bacillati</taxon>
        <taxon>Actinomycetota</taxon>
        <taxon>Actinomycetes</taxon>
        <taxon>Micrococcales</taxon>
        <taxon>Microbacteriaceae</taxon>
        <taxon>Agrococcus</taxon>
    </lineage>
</organism>
<dbReference type="STRING" id="399736.SAMN04489720_2458"/>
<dbReference type="Pfam" id="PF04122">
    <property type="entry name" value="CW_binding_2"/>
    <property type="match status" value="3"/>
</dbReference>
<sequence length="424" mass="43558">MRSPSRRSAAFLVAVAAMVLGGLVAPAPAPAATAQADRRICYGMGTYVEAVSASSVTLQPGSAGYPREYELDGIVQRSAGEPVVFDGLTSGEHRVTVRLFQGATVSATADVPVMVGDARVGGVDRFSTAAQIASASRGADCTPATAYIASGTSFPDALSAAAVAGNPRSMLLLSDRDRLSASAAEQLVAADVQRVRLIGGPDRLSDALCEQVRALGITECTRIAGANRYATSMAVAEEMGPPDRMRSTWRHVVVVTGENYPDAVTAGTWAATQGAPIILVPGSASRLPDDLYDLLAQGVTEQITIVGGAPSVSAGIEAELRAMHVRVQRFAGADRYATNAALNAHIATISPGSSPYAVVATGRNFPDALTGSMLAVASGSSLVLSEPTCMPASVRAVVERRSVGALVLLGGPQTLSESVRTTTC</sequence>
<reference evidence="3" key="1">
    <citation type="submission" date="2016-10" db="EMBL/GenBank/DDBJ databases">
        <authorList>
            <person name="Varghese N."/>
            <person name="Submissions S."/>
        </authorList>
    </citation>
    <scope>NUCLEOTIDE SEQUENCE [LARGE SCALE GENOMIC DNA]</scope>
    <source>
        <strain evidence="3">DSM 22002</strain>
    </source>
</reference>
<proteinExistence type="predicted"/>
<dbReference type="PANTHER" id="PTHR30032:SF4">
    <property type="entry name" value="AMIDASE ENHANCER"/>
    <property type="match status" value="1"/>
</dbReference>
<evidence type="ECO:0000256" key="1">
    <source>
        <dbReference type="SAM" id="SignalP"/>
    </source>
</evidence>
<feature type="signal peptide" evidence="1">
    <location>
        <begin position="1"/>
        <end position="31"/>
    </location>
</feature>
<gene>
    <name evidence="2" type="ORF">SAMN04489720_2458</name>
</gene>
<evidence type="ECO:0000313" key="3">
    <source>
        <dbReference type="Proteomes" id="UP000198822"/>
    </source>
</evidence>
<name>A0A1G8FFB7_9MICO</name>
<protein>
    <submittedName>
        <fullName evidence="2">Putative cell wall binding repeat 2</fullName>
    </submittedName>
</protein>
<keyword evidence="1" id="KW-0732">Signal</keyword>
<dbReference type="InterPro" id="IPR007253">
    <property type="entry name" value="Cell_wall-bd_2"/>
</dbReference>
<dbReference type="RefSeq" id="WP_172802319.1">
    <property type="nucleotide sequence ID" value="NZ_LT629695.1"/>
</dbReference>